<organism evidence="6 8">
    <name type="scientific">Adineta steineri</name>
    <dbReference type="NCBI Taxonomy" id="433720"/>
    <lineage>
        <taxon>Eukaryota</taxon>
        <taxon>Metazoa</taxon>
        <taxon>Spiralia</taxon>
        <taxon>Gnathifera</taxon>
        <taxon>Rotifera</taxon>
        <taxon>Eurotatoria</taxon>
        <taxon>Bdelloidea</taxon>
        <taxon>Adinetida</taxon>
        <taxon>Adinetidae</taxon>
        <taxon>Adineta</taxon>
    </lineage>
</organism>
<protein>
    <recommendedName>
        <fullName evidence="9">Major facilitator superfamily (MFS) profile domain-containing protein</fullName>
    </recommendedName>
</protein>
<sequence length="506" mass="56156">MVLTHRPSANSNENQSSQQQKPYYWWIVLPVIVVSMTTATTEPVILNDLMIQRYQVVYGLVNASSPSSETACNSEDLANNTAILELADDVQKSVSHLNIIMAGVGAIPAVLSYVILGANCDRIGRKPLLILPCIGRIIRYTIFVLLVQLDLSDIWFIIANIIDGLFGSNSVLLLGGIAYITDCTTNKQRSSAMVLEEAAVALTRIFPLLGVGFWLQQHGHTLPMAVNLGINVGALIYIMVFQPESRGENNWHILHFLKQLSKVRLTPIPGTYRVFLKKRIGNDQRSIILFTLAQIMLFIVLFGFVSIDSLYVYGKPLCFNALDLAIATSAQFSLMIFVSIILSFWQTRFTNSLYLPCIAILMYAIHLVIFGIAQTAWVVYLAFFIGCLLFVVMAVIRAHLTKLVNDTEFALVFIATGIAETLGSYVVGIVANEIYAETIAVYPGIIFFILAFLTLIPFILIGLLLLWSLCKRKNTTTIEINQEDAGRTPAHDTIAKRDSSIMETAF</sequence>
<feature type="transmembrane region" description="Helical" evidence="5">
    <location>
        <begin position="96"/>
        <end position="116"/>
    </location>
</feature>
<dbReference type="GO" id="GO:0022857">
    <property type="term" value="F:transmembrane transporter activity"/>
    <property type="evidence" value="ECO:0007669"/>
    <property type="project" value="InterPro"/>
</dbReference>
<dbReference type="InterPro" id="IPR036259">
    <property type="entry name" value="MFS_trans_sf"/>
</dbReference>
<evidence type="ECO:0008006" key="9">
    <source>
        <dbReference type="Google" id="ProtNLM"/>
    </source>
</evidence>
<evidence type="ECO:0000256" key="5">
    <source>
        <dbReference type="SAM" id="Phobius"/>
    </source>
</evidence>
<reference evidence="6" key="1">
    <citation type="submission" date="2021-02" db="EMBL/GenBank/DDBJ databases">
        <authorList>
            <person name="Nowell W R."/>
        </authorList>
    </citation>
    <scope>NUCLEOTIDE SEQUENCE</scope>
</reference>
<accession>A0A813R3H7</accession>
<evidence type="ECO:0000256" key="2">
    <source>
        <dbReference type="ARBA" id="ARBA00022692"/>
    </source>
</evidence>
<dbReference type="Proteomes" id="UP000663845">
    <property type="component" value="Unassembled WGS sequence"/>
</dbReference>
<feature type="transmembrane region" description="Helical" evidence="5">
    <location>
        <begin position="324"/>
        <end position="345"/>
    </location>
</feature>
<dbReference type="SUPFAM" id="SSF103473">
    <property type="entry name" value="MFS general substrate transporter"/>
    <property type="match status" value="1"/>
</dbReference>
<dbReference type="Gene3D" id="1.20.1250.20">
    <property type="entry name" value="MFS general substrate transporter like domains"/>
    <property type="match status" value="1"/>
</dbReference>
<feature type="transmembrane region" description="Helical" evidence="5">
    <location>
        <begin position="192"/>
        <end position="215"/>
    </location>
</feature>
<gene>
    <name evidence="6" type="ORF">JYZ213_LOCUS3980</name>
    <name evidence="7" type="ORF">OXD698_LOCUS3459</name>
</gene>
<dbReference type="AlphaFoldDB" id="A0A813R3H7"/>
<evidence type="ECO:0000256" key="1">
    <source>
        <dbReference type="ARBA" id="ARBA00004141"/>
    </source>
</evidence>
<feature type="transmembrane region" description="Helical" evidence="5">
    <location>
        <begin position="154"/>
        <end position="180"/>
    </location>
</feature>
<dbReference type="InterPro" id="IPR011701">
    <property type="entry name" value="MFS"/>
</dbReference>
<dbReference type="EMBL" id="CAJOAZ010000123">
    <property type="protein sequence ID" value="CAF3541430.1"/>
    <property type="molecule type" value="Genomic_DNA"/>
</dbReference>
<evidence type="ECO:0000313" key="6">
    <source>
        <dbReference type="EMBL" id="CAF0777577.1"/>
    </source>
</evidence>
<dbReference type="EMBL" id="CAJNOG010000022">
    <property type="protein sequence ID" value="CAF0777577.1"/>
    <property type="molecule type" value="Genomic_DNA"/>
</dbReference>
<feature type="transmembrane region" description="Helical" evidence="5">
    <location>
        <begin position="439"/>
        <end position="467"/>
    </location>
</feature>
<dbReference type="PANTHER" id="PTHR23507:SF1">
    <property type="entry name" value="FI18259P1-RELATED"/>
    <property type="match status" value="1"/>
</dbReference>
<dbReference type="GO" id="GO:0016020">
    <property type="term" value="C:membrane"/>
    <property type="evidence" value="ECO:0007669"/>
    <property type="project" value="UniProtKB-SubCell"/>
</dbReference>
<keyword evidence="3 5" id="KW-1133">Transmembrane helix</keyword>
<evidence type="ECO:0000313" key="7">
    <source>
        <dbReference type="EMBL" id="CAF3541430.1"/>
    </source>
</evidence>
<feature type="transmembrane region" description="Helical" evidence="5">
    <location>
        <begin position="287"/>
        <end position="312"/>
    </location>
</feature>
<evidence type="ECO:0000313" key="8">
    <source>
        <dbReference type="Proteomes" id="UP000663845"/>
    </source>
</evidence>
<feature type="transmembrane region" description="Helical" evidence="5">
    <location>
        <begin position="23"/>
        <end position="40"/>
    </location>
</feature>
<keyword evidence="4 5" id="KW-0472">Membrane</keyword>
<dbReference type="PANTHER" id="PTHR23507">
    <property type="entry name" value="ZGC:174356"/>
    <property type="match status" value="1"/>
</dbReference>
<proteinExistence type="predicted"/>
<keyword evidence="2 5" id="KW-0812">Transmembrane</keyword>
<dbReference type="Pfam" id="PF07690">
    <property type="entry name" value="MFS_1"/>
    <property type="match status" value="1"/>
</dbReference>
<evidence type="ECO:0000256" key="4">
    <source>
        <dbReference type="ARBA" id="ARBA00023136"/>
    </source>
</evidence>
<feature type="transmembrane region" description="Helical" evidence="5">
    <location>
        <begin position="221"/>
        <end position="241"/>
    </location>
</feature>
<comment type="caution">
    <text evidence="6">The sequence shown here is derived from an EMBL/GenBank/DDBJ whole genome shotgun (WGS) entry which is preliminary data.</text>
</comment>
<feature type="transmembrane region" description="Helical" evidence="5">
    <location>
        <begin position="352"/>
        <end position="372"/>
    </location>
</feature>
<evidence type="ECO:0000256" key="3">
    <source>
        <dbReference type="ARBA" id="ARBA00022989"/>
    </source>
</evidence>
<dbReference type="Proteomes" id="UP000663844">
    <property type="component" value="Unassembled WGS sequence"/>
</dbReference>
<comment type="subcellular location">
    <subcellularLocation>
        <location evidence="1">Membrane</location>
        <topology evidence="1">Multi-pass membrane protein</topology>
    </subcellularLocation>
</comment>
<feature type="transmembrane region" description="Helical" evidence="5">
    <location>
        <begin position="408"/>
        <end position="427"/>
    </location>
</feature>
<feature type="transmembrane region" description="Helical" evidence="5">
    <location>
        <begin position="128"/>
        <end position="148"/>
    </location>
</feature>
<feature type="transmembrane region" description="Helical" evidence="5">
    <location>
        <begin position="378"/>
        <end position="396"/>
    </location>
</feature>
<name>A0A813R3H7_9BILA</name>